<evidence type="ECO:0000313" key="3">
    <source>
        <dbReference type="Proteomes" id="UP000479190"/>
    </source>
</evidence>
<feature type="compositionally biased region" description="Polar residues" evidence="1">
    <location>
        <begin position="70"/>
        <end position="80"/>
    </location>
</feature>
<evidence type="ECO:0000256" key="1">
    <source>
        <dbReference type="SAM" id="MobiDB-lite"/>
    </source>
</evidence>
<dbReference type="AlphaFoldDB" id="A0A6H5J555"/>
<dbReference type="EMBL" id="CADCXV010001338">
    <property type="protein sequence ID" value="CAB0043687.1"/>
    <property type="molecule type" value="Genomic_DNA"/>
</dbReference>
<proteinExistence type="predicted"/>
<gene>
    <name evidence="2" type="ORF">TBRA_LOCUS15275</name>
</gene>
<feature type="region of interest" description="Disordered" evidence="1">
    <location>
        <begin position="70"/>
        <end position="95"/>
    </location>
</feature>
<sequence length="119" mass="13714">MDAKKDIRMVRAVLSELRLQTTDQRTEVLLVTSRNLQENREKVQRSRHYVGSLHPIPWSTHRRKTAIRSTLGNCQGQSRSDGGHSAGPDAQCRRPWEQPTQALRQCRRTASFLRCPDVH</sequence>
<reference evidence="2 3" key="1">
    <citation type="submission" date="2020-02" db="EMBL/GenBank/DDBJ databases">
        <authorList>
            <person name="Ferguson B K."/>
        </authorList>
    </citation>
    <scope>NUCLEOTIDE SEQUENCE [LARGE SCALE GENOMIC DNA]</scope>
</reference>
<name>A0A6H5J555_9HYME</name>
<accession>A0A6H5J555</accession>
<protein>
    <submittedName>
        <fullName evidence="2">Uncharacterized protein</fullName>
    </submittedName>
</protein>
<evidence type="ECO:0000313" key="2">
    <source>
        <dbReference type="EMBL" id="CAB0043687.1"/>
    </source>
</evidence>
<organism evidence="2 3">
    <name type="scientific">Trichogramma brassicae</name>
    <dbReference type="NCBI Taxonomy" id="86971"/>
    <lineage>
        <taxon>Eukaryota</taxon>
        <taxon>Metazoa</taxon>
        <taxon>Ecdysozoa</taxon>
        <taxon>Arthropoda</taxon>
        <taxon>Hexapoda</taxon>
        <taxon>Insecta</taxon>
        <taxon>Pterygota</taxon>
        <taxon>Neoptera</taxon>
        <taxon>Endopterygota</taxon>
        <taxon>Hymenoptera</taxon>
        <taxon>Apocrita</taxon>
        <taxon>Proctotrupomorpha</taxon>
        <taxon>Chalcidoidea</taxon>
        <taxon>Trichogrammatidae</taxon>
        <taxon>Trichogramma</taxon>
    </lineage>
</organism>
<keyword evidence="3" id="KW-1185">Reference proteome</keyword>
<dbReference type="Proteomes" id="UP000479190">
    <property type="component" value="Unassembled WGS sequence"/>
</dbReference>